<feature type="non-terminal residue" evidence="2">
    <location>
        <position position="1"/>
    </location>
</feature>
<accession>A0A6A4LI86</accession>
<gene>
    <name evidence="2" type="ORF">C3L33_10025</name>
</gene>
<proteinExistence type="predicted"/>
<reference evidence="2 3" key="1">
    <citation type="journal article" date="2019" name="Genome Biol. Evol.">
        <title>The Rhododendron genome and chromosomal organization provide insight into shared whole-genome duplications across the heath family (Ericaceae).</title>
        <authorList>
            <person name="Soza V.L."/>
            <person name="Lindsley D."/>
            <person name="Waalkes A."/>
            <person name="Ramage E."/>
            <person name="Patwardhan R.P."/>
            <person name="Burton J.N."/>
            <person name="Adey A."/>
            <person name="Kumar A."/>
            <person name="Qiu R."/>
            <person name="Shendure J."/>
            <person name="Hall B."/>
        </authorList>
    </citation>
    <scope>NUCLEOTIDE SEQUENCE [LARGE SCALE GENOMIC DNA]</scope>
    <source>
        <strain evidence="2">RSF 1966-606</strain>
    </source>
</reference>
<feature type="region of interest" description="Disordered" evidence="1">
    <location>
        <begin position="75"/>
        <end position="97"/>
    </location>
</feature>
<dbReference type="EMBL" id="QEFC01001435">
    <property type="protein sequence ID" value="KAE9458070.1"/>
    <property type="molecule type" value="Genomic_DNA"/>
</dbReference>
<name>A0A6A4LI86_9ERIC</name>
<keyword evidence="3" id="KW-1185">Reference proteome</keyword>
<dbReference type="OrthoDB" id="1413556at2759"/>
<dbReference type="AlphaFoldDB" id="A0A6A4LI86"/>
<protein>
    <submittedName>
        <fullName evidence="2">Uncharacterized protein</fullName>
    </submittedName>
</protein>
<organism evidence="2 3">
    <name type="scientific">Rhododendron williamsianum</name>
    <dbReference type="NCBI Taxonomy" id="262921"/>
    <lineage>
        <taxon>Eukaryota</taxon>
        <taxon>Viridiplantae</taxon>
        <taxon>Streptophyta</taxon>
        <taxon>Embryophyta</taxon>
        <taxon>Tracheophyta</taxon>
        <taxon>Spermatophyta</taxon>
        <taxon>Magnoliopsida</taxon>
        <taxon>eudicotyledons</taxon>
        <taxon>Gunneridae</taxon>
        <taxon>Pentapetalae</taxon>
        <taxon>asterids</taxon>
        <taxon>Ericales</taxon>
        <taxon>Ericaceae</taxon>
        <taxon>Ericoideae</taxon>
        <taxon>Rhodoreae</taxon>
        <taxon>Rhododendron</taxon>
    </lineage>
</organism>
<evidence type="ECO:0000313" key="3">
    <source>
        <dbReference type="Proteomes" id="UP000428333"/>
    </source>
</evidence>
<feature type="compositionally biased region" description="Basic and acidic residues" evidence="1">
    <location>
        <begin position="75"/>
        <end position="86"/>
    </location>
</feature>
<sequence length="135" mass="15463">MEAYINAATADKQFNISLSLLIERLMAGLRLWFCLLLILLPCSGSEALSPDQFSRKARGSLTESYREILKVRTRQRDDQVESRPEARGPVSFSRKTKRSLIESAEEIFKVRRLDVVENQFDFNRLSPGGPDPKHH</sequence>
<comment type="caution">
    <text evidence="2">The sequence shown here is derived from an EMBL/GenBank/DDBJ whole genome shotgun (WGS) entry which is preliminary data.</text>
</comment>
<dbReference type="Proteomes" id="UP000428333">
    <property type="component" value="Linkage Group LG06"/>
</dbReference>
<evidence type="ECO:0000313" key="2">
    <source>
        <dbReference type="EMBL" id="KAE9458070.1"/>
    </source>
</evidence>
<evidence type="ECO:0000256" key="1">
    <source>
        <dbReference type="SAM" id="MobiDB-lite"/>
    </source>
</evidence>